<sequence>MITVEYKLDDLPDDRDFDVREDRGRIEIMVGNHLTPEQIISGLNQVAQSILAGGHWFQEWKGDIITMDSRTCDEPKRMPQQRPSLYDVNRPESGAA</sequence>
<feature type="region of interest" description="Disordered" evidence="1">
    <location>
        <begin position="71"/>
        <end position="96"/>
    </location>
</feature>
<evidence type="ECO:0000256" key="1">
    <source>
        <dbReference type="SAM" id="MobiDB-lite"/>
    </source>
</evidence>
<keyword evidence="3" id="KW-1185">Reference proteome</keyword>
<dbReference type="Proteomes" id="UP000032066">
    <property type="component" value="Unassembled WGS sequence"/>
</dbReference>
<comment type="caution">
    <text evidence="2">The sequence shown here is derived from an EMBL/GenBank/DDBJ whole genome shotgun (WGS) entry which is preliminary data.</text>
</comment>
<reference evidence="2 3" key="1">
    <citation type="submission" date="2015-02" db="EMBL/GenBank/DDBJ databases">
        <title>Draft genome sequence of Kitasatospora griseola MF730-N6, a bafilomycin, terpentecin and satosporin producer.</title>
        <authorList>
            <person name="Arens J.C."/>
            <person name="Haltli B."/>
            <person name="Kerr R.G."/>
        </authorList>
    </citation>
    <scope>NUCLEOTIDE SEQUENCE [LARGE SCALE GENOMIC DNA]</scope>
    <source>
        <strain evidence="2 3">MF730-N6</strain>
    </source>
</reference>
<dbReference type="PATRIC" id="fig|2064.6.peg.1393"/>
<proteinExistence type="predicted"/>
<evidence type="ECO:0000313" key="3">
    <source>
        <dbReference type="Proteomes" id="UP000032066"/>
    </source>
</evidence>
<dbReference type="OrthoDB" id="4311706at2"/>
<name>A0A0D0Q799_KITGR</name>
<organism evidence="2 3">
    <name type="scientific">Kitasatospora griseola</name>
    <name type="common">Streptomyces griseolosporeus</name>
    <dbReference type="NCBI Taxonomy" id="2064"/>
    <lineage>
        <taxon>Bacteria</taxon>
        <taxon>Bacillati</taxon>
        <taxon>Actinomycetota</taxon>
        <taxon>Actinomycetes</taxon>
        <taxon>Kitasatosporales</taxon>
        <taxon>Streptomycetaceae</taxon>
        <taxon>Kitasatospora</taxon>
    </lineage>
</organism>
<evidence type="ECO:0000313" key="2">
    <source>
        <dbReference type="EMBL" id="KIQ67013.1"/>
    </source>
</evidence>
<dbReference type="EMBL" id="JXZB01000001">
    <property type="protein sequence ID" value="KIQ67013.1"/>
    <property type="molecule type" value="Genomic_DNA"/>
</dbReference>
<dbReference type="STRING" id="2064.TR51_06375"/>
<protein>
    <submittedName>
        <fullName evidence="2">Uncharacterized protein</fullName>
    </submittedName>
</protein>
<accession>A0A0D0Q799</accession>
<gene>
    <name evidence="2" type="ORF">TR51_06375</name>
</gene>
<dbReference type="RefSeq" id="WP_043908713.1">
    <property type="nucleotide sequence ID" value="NZ_JBHXEV010000025.1"/>
</dbReference>
<dbReference type="AlphaFoldDB" id="A0A0D0Q799"/>